<proteinExistence type="predicted"/>
<dbReference type="HOGENOM" id="CLU_274646_0_0_1"/>
<evidence type="ECO:0000313" key="2">
    <source>
        <dbReference type="EMBL" id="KIK00458.1"/>
    </source>
</evidence>
<organism evidence="2 3">
    <name type="scientific">Laccaria amethystina LaAM-08-1</name>
    <dbReference type="NCBI Taxonomy" id="1095629"/>
    <lineage>
        <taxon>Eukaryota</taxon>
        <taxon>Fungi</taxon>
        <taxon>Dikarya</taxon>
        <taxon>Basidiomycota</taxon>
        <taxon>Agaricomycotina</taxon>
        <taxon>Agaricomycetes</taxon>
        <taxon>Agaricomycetidae</taxon>
        <taxon>Agaricales</taxon>
        <taxon>Agaricineae</taxon>
        <taxon>Hydnangiaceae</taxon>
        <taxon>Laccaria</taxon>
    </lineage>
</organism>
<accession>A0A0C9XX41</accession>
<feature type="region of interest" description="Disordered" evidence="1">
    <location>
        <begin position="788"/>
        <end position="816"/>
    </location>
</feature>
<dbReference type="Proteomes" id="UP000054477">
    <property type="component" value="Unassembled WGS sequence"/>
</dbReference>
<dbReference type="EMBL" id="KN838625">
    <property type="protein sequence ID" value="KIK00458.1"/>
    <property type="molecule type" value="Genomic_DNA"/>
</dbReference>
<sequence length="1166" mass="130845">MSETADLSSDNAKNTSYYPPSSRATSSAYSIAASSDDVIVISDSDDDETKKRQQSVVNRELKGGLKECEGMSRAIKRSRSISPEIPILGSLDVTGKIDKKPAKGKARVITYTLPKPSGPIKLTTKLTVDYMLTITSLPSTWTVPQDNSATLLDLSAWESLPRKSNGDEYSIDALIRAEDQDSWGGSAGRPAGEVYVVGFDEDDPTESVHCRRAYLHCNGVHVCEHFDQDILEGCERYEPDDNEMRELWNRELDANAREALEEVNIVSRFYSEIQKLKCKVPCTGQPMMRQLASGRSKFGKTYFVGCSAWKYTERDKHRYLPIPSNIDEDILLKVMANDGVLPPNIASNTNTVCVLAVHPRIALKACPYSHIIEGKISPGTIIERKCPTRMVIYIPIDTSIQKAIIILRNPHNHPMYPKTKPSPEEKDRLRRAITAAGKRGLTVRKLINAPSTSAIYSSTALPVATPAYMDRRKLRDEIRREKMKDHPKGLGWEGLLHKHMERESKVPVNKRYIQAVTVTPEAKWVITMNPRLAKHFHSVLYLCIDYTFKRVKGDVDEWEIVGFLDQFKHRVTLARFYCDRNTRNAFGRLFSELFRIIPELTGSILKFFAFFPGDPQALLRAIILDAEAAQAQGLGDELHALDLLMVVLKTCCIHFERNIDKLPATVPRETIIRLKGFMGLQSHREIQEWHEFCRNSPEKSVRDWHQQKINNPWLLPSLNAFLSKMDRTSWNLTPNHSNLVEGGHSGTNDVTSIGKEIGEAVTSARELDDKIADELEAMERNAVLPKRWNGPSEREHLNTQRRAWSHAKQKDRDDKLARHDEFTAELQALSSRQAESIKLDKLLQTEIKTLRDNQDSDWKEKIKVVQQEVEAEKEKRRGYKSQRRLINQSIQELKDNGLSGARVNGRRSTISVGRSAVGHELYDVLGNDMGESGKSPMVIRSPGGHLKGGDMSIQGTPSVESFAAMPNSEEGDYGNNGVVDLFPDVPVTYSNGHHPFDSADTTLHSQSTAYSVAFQENSGFDVNFDFDGFDFTHMDYFDLGNTDTNSLEFNNLNVDTTFDYEQAFMEAALSVGMDKNRTDSDSSLLVLPPYPPQPDDANTVMSTGSSPGRSSPIATSTNSPLIVPTPPGPNDAPAHRRPTKRKKANEVNEAHILPEGLQRSRTMSVR</sequence>
<dbReference type="AlphaFoldDB" id="A0A0C9XX41"/>
<feature type="compositionally biased region" description="Polar residues" evidence="1">
    <location>
        <begin position="1099"/>
        <end position="1120"/>
    </location>
</feature>
<feature type="compositionally biased region" description="Low complexity" evidence="1">
    <location>
        <begin position="15"/>
        <end position="26"/>
    </location>
</feature>
<evidence type="ECO:0000256" key="1">
    <source>
        <dbReference type="SAM" id="MobiDB-lite"/>
    </source>
</evidence>
<protein>
    <submittedName>
        <fullName evidence="2">Uncharacterized protein</fullName>
    </submittedName>
</protein>
<evidence type="ECO:0000313" key="3">
    <source>
        <dbReference type="Proteomes" id="UP000054477"/>
    </source>
</evidence>
<keyword evidence="3" id="KW-1185">Reference proteome</keyword>
<dbReference type="OrthoDB" id="2990096at2759"/>
<feature type="compositionally biased region" description="Polar residues" evidence="1">
    <location>
        <begin position="1"/>
        <end position="14"/>
    </location>
</feature>
<feature type="region of interest" description="Disordered" evidence="1">
    <location>
        <begin position="1"/>
        <end position="26"/>
    </location>
</feature>
<reference evidence="3" key="2">
    <citation type="submission" date="2015-01" db="EMBL/GenBank/DDBJ databases">
        <title>Evolutionary Origins and Diversification of the Mycorrhizal Mutualists.</title>
        <authorList>
            <consortium name="DOE Joint Genome Institute"/>
            <consortium name="Mycorrhizal Genomics Consortium"/>
            <person name="Kohler A."/>
            <person name="Kuo A."/>
            <person name="Nagy L.G."/>
            <person name="Floudas D."/>
            <person name="Copeland A."/>
            <person name="Barry K.W."/>
            <person name="Cichocki N."/>
            <person name="Veneault-Fourrey C."/>
            <person name="LaButti K."/>
            <person name="Lindquist E.A."/>
            <person name="Lipzen A."/>
            <person name="Lundell T."/>
            <person name="Morin E."/>
            <person name="Murat C."/>
            <person name="Riley R."/>
            <person name="Ohm R."/>
            <person name="Sun H."/>
            <person name="Tunlid A."/>
            <person name="Henrissat B."/>
            <person name="Grigoriev I.V."/>
            <person name="Hibbett D.S."/>
            <person name="Martin F."/>
        </authorList>
    </citation>
    <scope>NUCLEOTIDE SEQUENCE [LARGE SCALE GENOMIC DNA]</scope>
    <source>
        <strain evidence="3">LaAM-08-1</strain>
    </source>
</reference>
<name>A0A0C9XX41_9AGAR</name>
<gene>
    <name evidence="2" type="ORF">K443DRAFT_610720</name>
</gene>
<reference evidence="2 3" key="1">
    <citation type="submission" date="2014-04" db="EMBL/GenBank/DDBJ databases">
        <authorList>
            <consortium name="DOE Joint Genome Institute"/>
            <person name="Kuo A."/>
            <person name="Kohler A."/>
            <person name="Nagy L.G."/>
            <person name="Floudas D."/>
            <person name="Copeland A."/>
            <person name="Barry K.W."/>
            <person name="Cichocki N."/>
            <person name="Veneault-Fourrey C."/>
            <person name="LaButti K."/>
            <person name="Lindquist E.A."/>
            <person name="Lipzen A."/>
            <person name="Lundell T."/>
            <person name="Morin E."/>
            <person name="Murat C."/>
            <person name="Sun H."/>
            <person name="Tunlid A."/>
            <person name="Henrissat B."/>
            <person name="Grigoriev I.V."/>
            <person name="Hibbett D.S."/>
            <person name="Martin F."/>
            <person name="Nordberg H.P."/>
            <person name="Cantor M.N."/>
            <person name="Hua S.X."/>
        </authorList>
    </citation>
    <scope>NUCLEOTIDE SEQUENCE [LARGE SCALE GENOMIC DNA]</scope>
    <source>
        <strain evidence="2 3">LaAM-08-1</strain>
    </source>
</reference>
<feature type="region of interest" description="Disordered" evidence="1">
    <location>
        <begin position="1088"/>
        <end position="1166"/>
    </location>
</feature>